<dbReference type="HOGENOM" id="CLU_073615_0_0_9"/>
<dbReference type="GO" id="GO:0004422">
    <property type="term" value="F:hypoxanthine phosphoribosyltransferase activity"/>
    <property type="evidence" value="ECO:0007669"/>
    <property type="project" value="InterPro"/>
</dbReference>
<dbReference type="GO" id="GO:0046100">
    <property type="term" value="P:hypoxanthine metabolic process"/>
    <property type="evidence" value="ECO:0007669"/>
    <property type="project" value="TreeGrafter"/>
</dbReference>
<evidence type="ECO:0000256" key="9">
    <source>
        <dbReference type="ARBA" id="ARBA00022679"/>
    </source>
</evidence>
<dbReference type="GO" id="GO:0006178">
    <property type="term" value="P:guanine salvage"/>
    <property type="evidence" value="ECO:0007669"/>
    <property type="project" value="TreeGrafter"/>
</dbReference>
<dbReference type="InterPro" id="IPR000836">
    <property type="entry name" value="PRTase_dom"/>
</dbReference>
<evidence type="ECO:0000256" key="15">
    <source>
        <dbReference type="ARBA" id="ARBA00049402"/>
    </source>
</evidence>
<dbReference type="UniPathway" id="UPA00591">
    <property type="reaction ID" value="UER00648"/>
</dbReference>
<dbReference type="NCBIfam" id="TIGR01203">
    <property type="entry name" value="HGPRTase"/>
    <property type="match status" value="1"/>
</dbReference>
<keyword evidence="13 16" id="KW-0460">Magnesium</keyword>
<dbReference type="GO" id="GO:0032263">
    <property type="term" value="P:GMP salvage"/>
    <property type="evidence" value="ECO:0007669"/>
    <property type="project" value="TreeGrafter"/>
</dbReference>
<dbReference type="OrthoDB" id="9802824at2"/>
<evidence type="ECO:0000256" key="14">
    <source>
        <dbReference type="ARBA" id="ARBA00048811"/>
    </source>
</evidence>
<keyword evidence="10 16" id="KW-0479">Metal-binding</keyword>
<dbReference type="EC" id="2.4.2.8" evidence="16"/>
<evidence type="ECO:0000256" key="1">
    <source>
        <dbReference type="ARBA" id="ARBA00001946"/>
    </source>
</evidence>
<dbReference type="FunFam" id="3.40.50.2020:FF:000006">
    <property type="entry name" value="Hypoxanthine phosphoribosyltransferase"/>
    <property type="match status" value="1"/>
</dbReference>
<evidence type="ECO:0000256" key="12">
    <source>
        <dbReference type="ARBA" id="ARBA00022741"/>
    </source>
</evidence>
<protein>
    <recommendedName>
        <fullName evidence="16">Hypoxanthine phosphoribosyltransferase</fullName>
        <ecNumber evidence="16">2.4.2.8</ecNumber>
    </recommendedName>
</protein>
<feature type="domain" description="Phosphoribosyltransferase" evidence="17">
    <location>
        <begin position="13"/>
        <end position="159"/>
    </location>
</feature>
<evidence type="ECO:0000256" key="8">
    <source>
        <dbReference type="ARBA" id="ARBA00022676"/>
    </source>
</evidence>
<dbReference type="GO" id="GO:0000166">
    <property type="term" value="F:nucleotide binding"/>
    <property type="evidence" value="ECO:0007669"/>
    <property type="project" value="UniProtKB-KW"/>
</dbReference>
<sequence>MHSDLDRILVPGRDIEAKVAELGWKISRDYAGKQLLTVGILKGSTIFMADLVRAISIPVSFDFMAVASYGLSSSSSGVVRILKDLDESIEGQDVLLIEDIVDTGLTLNYLLETLRTRNPASLRVCVLLDKPNRRRVEVPIDYPGFVIPDEFVVGYGLDYGGRYRNLPDVWVLKPEVYGKKNSEFRIQNSE</sequence>
<dbReference type="GO" id="GO:0032264">
    <property type="term" value="P:IMP salvage"/>
    <property type="evidence" value="ECO:0007669"/>
    <property type="project" value="UniProtKB-UniPathway"/>
</dbReference>
<dbReference type="KEGG" id="dau:Daud_1636"/>
<comment type="pathway">
    <text evidence="4 16">Purine metabolism; IMP biosynthesis via salvage pathway; IMP from hypoxanthine: step 1/1.</text>
</comment>
<accession>B1I586</accession>
<dbReference type="GO" id="GO:0000287">
    <property type="term" value="F:magnesium ion binding"/>
    <property type="evidence" value="ECO:0007669"/>
    <property type="project" value="TreeGrafter"/>
</dbReference>
<dbReference type="CDD" id="cd06223">
    <property type="entry name" value="PRTases_typeI"/>
    <property type="match status" value="1"/>
</dbReference>
<reference evidence="18 19" key="2">
    <citation type="journal article" date="2008" name="Science">
        <title>Environmental genomics reveals a single-species ecosystem deep within Earth.</title>
        <authorList>
            <person name="Chivian D."/>
            <person name="Brodie E.L."/>
            <person name="Alm E.J."/>
            <person name="Culley D.E."/>
            <person name="Dehal P.S."/>
            <person name="Desantis T.Z."/>
            <person name="Gihring T.M."/>
            <person name="Lapidus A."/>
            <person name="Lin L.H."/>
            <person name="Lowry S.R."/>
            <person name="Moser D.P."/>
            <person name="Richardson P.M."/>
            <person name="Southam G."/>
            <person name="Wanger G."/>
            <person name="Pratt L.M."/>
            <person name="Andersen G.L."/>
            <person name="Hazen T.C."/>
            <person name="Brockman F.J."/>
            <person name="Arkin A.P."/>
            <person name="Onstott T.C."/>
        </authorList>
    </citation>
    <scope>NUCLEOTIDE SEQUENCE [LARGE SCALE GENOMIC DNA]</scope>
    <source>
        <strain evidence="18 19">MP104C</strain>
    </source>
</reference>
<keyword evidence="19" id="KW-1185">Reference proteome</keyword>
<evidence type="ECO:0000256" key="10">
    <source>
        <dbReference type="ARBA" id="ARBA00022723"/>
    </source>
</evidence>
<gene>
    <name evidence="18" type="ordered locus">Daud_1636</name>
</gene>
<dbReference type="GO" id="GO:0005829">
    <property type="term" value="C:cytosol"/>
    <property type="evidence" value="ECO:0007669"/>
    <property type="project" value="TreeGrafter"/>
</dbReference>
<evidence type="ECO:0000256" key="7">
    <source>
        <dbReference type="ARBA" id="ARBA00022490"/>
    </source>
</evidence>
<dbReference type="EMBL" id="CP000860">
    <property type="protein sequence ID" value="ACA60138.1"/>
    <property type="molecule type" value="Genomic_DNA"/>
</dbReference>
<evidence type="ECO:0000256" key="5">
    <source>
        <dbReference type="ARBA" id="ARBA00004676"/>
    </source>
</evidence>
<dbReference type="Gene3D" id="3.40.50.2020">
    <property type="match status" value="1"/>
</dbReference>
<dbReference type="Pfam" id="PF00156">
    <property type="entry name" value="Pribosyltran"/>
    <property type="match status" value="1"/>
</dbReference>
<evidence type="ECO:0000256" key="11">
    <source>
        <dbReference type="ARBA" id="ARBA00022726"/>
    </source>
</evidence>
<reference evidence="19" key="1">
    <citation type="submission" date="2007-10" db="EMBL/GenBank/DDBJ databases">
        <title>Complete sequence of chromosome of Desulforudis audaxviator MP104C.</title>
        <authorList>
            <person name="Copeland A."/>
            <person name="Lucas S."/>
            <person name="Lapidus A."/>
            <person name="Barry K."/>
            <person name="Glavina del Rio T."/>
            <person name="Dalin E."/>
            <person name="Tice H."/>
            <person name="Bruce D."/>
            <person name="Pitluck S."/>
            <person name="Lowry S.R."/>
            <person name="Larimer F."/>
            <person name="Land M.L."/>
            <person name="Hauser L."/>
            <person name="Kyrpides N."/>
            <person name="Ivanova N.N."/>
            <person name="Richardson P."/>
        </authorList>
    </citation>
    <scope>NUCLEOTIDE SEQUENCE [LARGE SCALE GENOMIC DNA]</scope>
    <source>
        <strain evidence="19">MP104C</strain>
    </source>
</reference>
<evidence type="ECO:0000259" key="17">
    <source>
        <dbReference type="Pfam" id="PF00156"/>
    </source>
</evidence>
<comment type="catalytic activity">
    <reaction evidence="14">
        <text>GMP + diphosphate = guanine + 5-phospho-alpha-D-ribose 1-diphosphate</text>
        <dbReference type="Rhea" id="RHEA:25424"/>
        <dbReference type="ChEBI" id="CHEBI:16235"/>
        <dbReference type="ChEBI" id="CHEBI:33019"/>
        <dbReference type="ChEBI" id="CHEBI:58017"/>
        <dbReference type="ChEBI" id="CHEBI:58115"/>
        <dbReference type="EC" id="2.4.2.8"/>
    </reaction>
    <physiologicalReaction direction="right-to-left" evidence="14">
        <dbReference type="Rhea" id="RHEA:25426"/>
    </physiologicalReaction>
</comment>
<dbReference type="Proteomes" id="UP000008544">
    <property type="component" value="Chromosome"/>
</dbReference>
<comment type="subcellular location">
    <subcellularLocation>
        <location evidence="3 16">Cytoplasm</location>
    </subcellularLocation>
</comment>
<keyword evidence="7 16" id="KW-0963">Cytoplasm</keyword>
<dbReference type="STRING" id="477974.Daud_1636"/>
<evidence type="ECO:0000313" key="19">
    <source>
        <dbReference type="Proteomes" id="UP000008544"/>
    </source>
</evidence>
<dbReference type="InterPro" id="IPR050408">
    <property type="entry name" value="HGPRT"/>
</dbReference>
<dbReference type="PANTHER" id="PTHR43340">
    <property type="entry name" value="HYPOXANTHINE-GUANINE PHOSPHORIBOSYLTRANSFERASE"/>
    <property type="match status" value="1"/>
</dbReference>
<keyword evidence="9 16" id="KW-0808">Transferase</keyword>
<evidence type="ECO:0000256" key="2">
    <source>
        <dbReference type="ARBA" id="ARBA00002049"/>
    </source>
</evidence>
<dbReference type="PANTHER" id="PTHR43340:SF1">
    <property type="entry name" value="HYPOXANTHINE PHOSPHORIBOSYLTRANSFERASE"/>
    <property type="match status" value="1"/>
</dbReference>
<dbReference type="RefSeq" id="WP_012302719.1">
    <property type="nucleotide sequence ID" value="NC_010424.1"/>
</dbReference>
<dbReference type="InterPro" id="IPR005904">
    <property type="entry name" value="Hxn_phspho_trans"/>
</dbReference>
<evidence type="ECO:0000313" key="18">
    <source>
        <dbReference type="EMBL" id="ACA60138.1"/>
    </source>
</evidence>
<comment type="cofactor">
    <cofactor evidence="1 16">
        <name>Mg(2+)</name>
        <dbReference type="ChEBI" id="CHEBI:18420"/>
    </cofactor>
</comment>
<dbReference type="InterPro" id="IPR029057">
    <property type="entry name" value="PRTase-like"/>
</dbReference>
<keyword evidence="11 16" id="KW-0660">Purine salvage</keyword>
<evidence type="ECO:0000256" key="16">
    <source>
        <dbReference type="RuleBase" id="RU364099"/>
    </source>
</evidence>
<keyword evidence="12 16" id="KW-0547">Nucleotide-binding</keyword>
<evidence type="ECO:0000256" key="4">
    <source>
        <dbReference type="ARBA" id="ARBA00004669"/>
    </source>
</evidence>
<evidence type="ECO:0000256" key="13">
    <source>
        <dbReference type="ARBA" id="ARBA00022842"/>
    </source>
</evidence>
<comment type="catalytic activity">
    <reaction evidence="15">
        <text>IMP + diphosphate = hypoxanthine + 5-phospho-alpha-D-ribose 1-diphosphate</text>
        <dbReference type="Rhea" id="RHEA:17973"/>
        <dbReference type="ChEBI" id="CHEBI:17368"/>
        <dbReference type="ChEBI" id="CHEBI:33019"/>
        <dbReference type="ChEBI" id="CHEBI:58017"/>
        <dbReference type="ChEBI" id="CHEBI:58053"/>
        <dbReference type="EC" id="2.4.2.8"/>
    </reaction>
    <physiologicalReaction direction="right-to-left" evidence="15">
        <dbReference type="Rhea" id="RHEA:17975"/>
    </physiologicalReaction>
</comment>
<dbReference type="AlphaFoldDB" id="B1I586"/>
<proteinExistence type="inferred from homology"/>
<keyword evidence="8 16" id="KW-0328">Glycosyltransferase</keyword>
<dbReference type="eggNOG" id="COG0634">
    <property type="taxonomic scope" value="Bacteria"/>
</dbReference>
<dbReference type="GO" id="GO:0052657">
    <property type="term" value="F:guanine phosphoribosyltransferase activity"/>
    <property type="evidence" value="ECO:0007669"/>
    <property type="project" value="RHEA"/>
</dbReference>
<comment type="function">
    <text evidence="2">Purine salvage pathway enzyme that catalyzes the transfer of the ribosyl-5-phosphate group from 5-phospho-alpha-D-ribose 1-diphosphate (PRPP) to the N9 position of the 6-oxopurines hypoxanthine and guanine to form the corresponding ribonucleotides IMP (inosine 5'-monophosphate) and GMP (guanosine 5'-monophosphate), with the release of PPi.</text>
</comment>
<evidence type="ECO:0000256" key="6">
    <source>
        <dbReference type="ARBA" id="ARBA00008391"/>
    </source>
</evidence>
<comment type="pathway">
    <text evidence="5">Purine metabolism; GMP biosynthesis via salvage pathway; GMP from guanine: step 1/1.</text>
</comment>
<dbReference type="GO" id="GO:0006166">
    <property type="term" value="P:purine ribonucleoside salvage"/>
    <property type="evidence" value="ECO:0007669"/>
    <property type="project" value="UniProtKB-KW"/>
</dbReference>
<name>B1I586_DESAP</name>
<organism evidence="18 19">
    <name type="scientific">Desulforudis audaxviator (strain MP104C)</name>
    <dbReference type="NCBI Taxonomy" id="477974"/>
    <lineage>
        <taxon>Bacteria</taxon>
        <taxon>Bacillati</taxon>
        <taxon>Bacillota</taxon>
        <taxon>Clostridia</taxon>
        <taxon>Thermoanaerobacterales</taxon>
        <taxon>Candidatus Desulforudaceae</taxon>
        <taxon>Candidatus Desulforudis</taxon>
    </lineage>
</organism>
<evidence type="ECO:0000256" key="3">
    <source>
        <dbReference type="ARBA" id="ARBA00004496"/>
    </source>
</evidence>
<comment type="similarity">
    <text evidence="6 16">Belongs to the purine/pyrimidine phosphoribosyltransferase family.</text>
</comment>
<dbReference type="SUPFAM" id="SSF53271">
    <property type="entry name" value="PRTase-like"/>
    <property type="match status" value="1"/>
</dbReference>